<proteinExistence type="predicted"/>
<dbReference type="GO" id="GO:0005524">
    <property type="term" value="F:ATP binding"/>
    <property type="evidence" value="ECO:0007669"/>
    <property type="project" value="InterPro"/>
</dbReference>
<dbReference type="EMBL" id="VOHS01000013">
    <property type="protein sequence ID" value="TWV99770.1"/>
    <property type="molecule type" value="Genomic_DNA"/>
</dbReference>
<dbReference type="Proteomes" id="UP000318815">
    <property type="component" value="Unassembled WGS sequence"/>
</dbReference>
<evidence type="ECO:0000313" key="2">
    <source>
        <dbReference type="EMBL" id="TWV99770.1"/>
    </source>
</evidence>
<dbReference type="Gene3D" id="3.40.50.300">
    <property type="entry name" value="P-loop containing nucleotide triphosphate hydrolases"/>
    <property type="match status" value="1"/>
</dbReference>
<dbReference type="OrthoDB" id="9781481at2"/>
<organism evidence="2 3">
    <name type="scientific">Chitinophaga pinensis</name>
    <dbReference type="NCBI Taxonomy" id="79329"/>
    <lineage>
        <taxon>Bacteria</taxon>
        <taxon>Pseudomonadati</taxon>
        <taxon>Bacteroidota</taxon>
        <taxon>Chitinophagia</taxon>
        <taxon>Chitinophagales</taxon>
        <taxon>Chitinophagaceae</taxon>
        <taxon>Chitinophaga</taxon>
    </lineage>
</organism>
<gene>
    <name evidence="2" type="ORF">FEF09_15075</name>
</gene>
<name>A0A5C6LR17_9BACT</name>
<dbReference type="GO" id="GO:0016887">
    <property type="term" value="F:ATP hydrolysis activity"/>
    <property type="evidence" value="ECO:0007669"/>
    <property type="project" value="InterPro"/>
</dbReference>
<evidence type="ECO:0000259" key="1">
    <source>
        <dbReference type="Pfam" id="PF07728"/>
    </source>
</evidence>
<dbReference type="InterPro" id="IPR027417">
    <property type="entry name" value="P-loop_NTPase"/>
</dbReference>
<dbReference type="AlphaFoldDB" id="A0A5C6LR17"/>
<feature type="domain" description="ATPase dynein-related AAA" evidence="1">
    <location>
        <begin position="216"/>
        <end position="331"/>
    </location>
</feature>
<keyword evidence="3" id="KW-1185">Reference proteome</keyword>
<sequence length="579" mass="66965">MKPAKIYDVRAGNPDYHNLLSPDKTFIFWNESALSDVTPGEIVFFVNRGEKEALYTVATPVTCTAVRNKLTMLKEFDYENGTYAGTEGDEFRQYEVQQVANIPSGWKWQKPLRQVAIANLWSEEGDNTGRLERISDLQALFIDGPAFDALEGYNMHVEAIKMPVNQTSVQMKLISPVKRKEGLKQPQNRIPVKPTVIPFEHPYRKLLMALRTKPFVLLGGISGSGKSWTVRKLAYMTCSDPVLRTGNSPGNFEMIRVRPDWHEPDDLLGYAITHNGILRYHSTNLLRFLVKAWQYPDVPFFLCLDEMNLAQTEHYFSDFLSVLETVRVHEGKRIYDPFINAQELAHYSYEDHTFWRQLGLSEDNVLQQHFLENGISMPANLFVVGTVNMDETTRTISTRVLDRTMTIEVKMKSLQEKLVEETEKWKYPPTYEVAEWLMAPPLDRFVAFQNHPHIGMLISKHLERLYFILEDTKFALGYRMLHQTLVYCFLHYEGTKADLPADWLYTCLDEVIAMKILVRIAGDTDTCHLLLERLLPEMAHFPVCQQKYNVCSRFLKMLVILLTGSKCIYYLLNMSTLVW</sequence>
<dbReference type="InterPro" id="IPR011704">
    <property type="entry name" value="ATPase_dyneun-rel_AAA"/>
</dbReference>
<protein>
    <recommendedName>
        <fullName evidence="1">ATPase dynein-related AAA domain-containing protein</fullName>
    </recommendedName>
</protein>
<accession>A0A5C6LR17</accession>
<reference evidence="2 3" key="1">
    <citation type="submission" date="2019-08" db="EMBL/GenBank/DDBJ databases">
        <title>Whole genome sequencing of chitin degrading bacteria Chitinophaga pinensis YS16.</title>
        <authorList>
            <person name="Singh R.P."/>
            <person name="Manchanda G."/>
            <person name="Maurya I.K."/>
            <person name="Joshi N.K."/>
            <person name="Srivastava A.K."/>
        </authorList>
    </citation>
    <scope>NUCLEOTIDE SEQUENCE [LARGE SCALE GENOMIC DNA]</scope>
    <source>
        <strain evidence="2 3">YS-16</strain>
    </source>
</reference>
<comment type="caution">
    <text evidence="2">The sequence shown here is derived from an EMBL/GenBank/DDBJ whole genome shotgun (WGS) entry which is preliminary data.</text>
</comment>
<evidence type="ECO:0000313" key="3">
    <source>
        <dbReference type="Proteomes" id="UP000318815"/>
    </source>
</evidence>
<dbReference type="SUPFAM" id="SSF52540">
    <property type="entry name" value="P-loop containing nucleoside triphosphate hydrolases"/>
    <property type="match status" value="1"/>
</dbReference>
<dbReference type="RefSeq" id="WP_146305886.1">
    <property type="nucleotide sequence ID" value="NZ_VOHS01000013.1"/>
</dbReference>
<dbReference type="Pfam" id="PF07728">
    <property type="entry name" value="AAA_5"/>
    <property type="match status" value="1"/>
</dbReference>